<protein>
    <submittedName>
        <fullName evidence="3">DUF4440 domain-containing protein</fullName>
    </submittedName>
</protein>
<evidence type="ECO:0000259" key="2">
    <source>
        <dbReference type="Pfam" id="PF14534"/>
    </source>
</evidence>
<feature type="signal peptide" evidence="1">
    <location>
        <begin position="1"/>
        <end position="24"/>
    </location>
</feature>
<dbReference type="Pfam" id="PF14534">
    <property type="entry name" value="DUF4440"/>
    <property type="match status" value="1"/>
</dbReference>
<dbReference type="AlphaFoldDB" id="A0AB39VL25"/>
<name>A0AB39VL25_9GAMM</name>
<keyword evidence="1" id="KW-0732">Signal</keyword>
<accession>A0AB39VL25</accession>
<dbReference type="SUPFAM" id="SSF54427">
    <property type="entry name" value="NTF2-like"/>
    <property type="match status" value="1"/>
</dbReference>
<proteinExistence type="predicted"/>
<evidence type="ECO:0000313" key="3">
    <source>
        <dbReference type="EMBL" id="XDU70407.1"/>
    </source>
</evidence>
<dbReference type="RefSeq" id="WP_369787954.1">
    <property type="nucleotide sequence ID" value="NZ_CP165628.1"/>
</dbReference>
<sequence length="158" mass="16685">MKFSKYIAVICLCSATLATSSVMAAEVSQADLMAAAVKLGHEYDSHYAAKDPDAMAALYATDGVLISPKGPVVSGLPALHDYYVKRFASGAKGHSIKIEQVYLKGDGGYSIADFSVTVPGKNGKLHRESGKIVAIYQHNAQGWHLSLVEPTVAESANG</sequence>
<organism evidence="3">
    <name type="scientific">Rouxiella sp. WC2420</name>
    <dbReference type="NCBI Taxonomy" id="3234145"/>
    <lineage>
        <taxon>Bacteria</taxon>
        <taxon>Pseudomonadati</taxon>
        <taxon>Pseudomonadota</taxon>
        <taxon>Gammaproteobacteria</taxon>
        <taxon>Enterobacterales</taxon>
        <taxon>Yersiniaceae</taxon>
        <taxon>Rouxiella</taxon>
    </lineage>
</organism>
<dbReference type="InterPro" id="IPR027843">
    <property type="entry name" value="DUF4440"/>
</dbReference>
<feature type="domain" description="DUF4440" evidence="2">
    <location>
        <begin position="39"/>
        <end position="144"/>
    </location>
</feature>
<dbReference type="EMBL" id="CP165628">
    <property type="protein sequence ID" value="XDU70407.1"/>
    <property type="molecule type" value="Genomic_DNA"/>
</dbReference>
<reference evidence="3" key="1">
    <citation type="submission" date="2024-07" db="EMBL/GenBank/DDBJ databases">
        <authorList>
            <person name="Biller S.J."/>
        </authorList>
    </citation>
    <scope>NUCLEOTIDE SEQUENCE</scope>
    <source>
        <strain evidence="3">WC2420</strain>
    </source>
</reference>
<feature type="chain" id="PRO_5044314936" evidence="1">
    <location>
        <begin position="25"/>
        <end position="158"/>
    </location>
</feature>
<gene>
    <name evidence="3" type="ORF">AB3G37_12465</name>
</gene>
<dbReference type="InterPro" id="IPR032710">
    <property type="entry name" value="NTF2-like_dom_sf"/>
</dbReference>
<dbReference type="Gene3D" id="3.10.450.50">
    <property type="match status" value="1"/>
</dbReference>
<evidence type="ECO:0000256" key="1">
    <source>
        <dbReference type="SAM" id="SignalP"/>
    </source>
</evidence>